<sequence>MQQPLLADSTSHHDFSGKHRHRTSDDRREMPSSSPSITRGVVDENPSFRTLSFQFLLLREASQILEPCCRTPCCSSLSFANSDHRDLDCRHDVIAACKEHCRRYQLSWSSPFLFLRQSGSLKHETLWLWQPRPSPFEERNYSFEIEFVVW</sequence>
<evidence type="ECO:0000313" key="2">
    <source>
        <dbReference type="EMBL" id="QCE14365.1"/>
    </source>
</evidence>
<keyword evidence="3" id="KW-1185">Reference proteome</keyword>
<name>A0A4D6NQ40_VIGUN</name>
<protein>
    <submittedName>
        <fullName evidence="2">Uncharacterized protein</fullName>
    </submittedName>
</protein>
<organism evidence="2 3">
    <name type="scientific">Vigna unguiculata</name>
    <name type="common">Cowpea</name>
    <dbReference type="NCBI Taxonomy" id="3917"/>
    <lineage>
        <taxon>Eukaryota</taxon>
        <taxon>Viridiplantae</taxon>
        <taxon>Streptophyta</taxon>
        <taxon>Embryophyta</taxon>
        <taxon>Tracheophyta</taxon>
        <taxon>Spermatophyta</taxon>
        <taxon>Magnoliopsida</taxon>
        <taxon>eudicotyledons</taxon>
        <taxon>Gunneridae</taxon>
        <taxon>Pentapetalae</taxon>
        <taxon>rosids</taxon>
        <taxon>fabids</taxon>
        <taxon>Fabales</taxon>
        <taxon>Fabaceae</taxon>
        <taxon>Papilionoideae</taxon>
        <taxon>50 kb inversion clade</taxon>
        <taxon>NPAAA clade</taxon>
        <taxon>indigoferoid/millettioid clade</taxon>
        <taxon>Phaseoleae</taxon>
        <taxon>Vigna</taxon>
    </lineage>
</organism>
<evidence type="ECO:0000313" key="3">
    <source>
        <dbReference type="Proteomes" id="UP000501690"/>
    </source>
</evidence>
<dbReference type="Proteomes" id="UP000501690">
    <property type="component" value="Linkage Group LG11"/>
</dbReference>
<gene>
    <name evidence="2" type="ORF">DEO72_LG11g1365</name>
</gene>
<proteinExistence type="predicted"/>
<accession>A0A4D6NQ40</accession>
<reference evidence="2 3" key="1">
    <citation type="submission" date="2019-04" db="EMBL/GenBank/DDBJ databases">
        <title>An improved genome assembly and genetic linkage map for asparagus bean, Vigna unguiculata ssp. sesquipedialis.</title>
        <authorList>
            <person name="Xia Q."/>
            <person name="Zhang R."/>
            <person name="Dong Y."/>
        </authorList>
    </citation>
    <scope>NUCLEOTIDE SEQUENCE [LARGE SCALE GENOMIC DNA]</scope>
    <source>
        <tissue evidence="2">Leaf</tissue>
    </source>
</reference>
<evidence type="ECO:0000256" key="1">
    <source>
        <dbReference type="SAM" id="MobiDB-lite"/>
    </source>
</evidence>
<feature type="region of interest" description="Disordered" evidence="1">
    <location>
        <begin position="1"/>
        <end position="41"/>
    </location>
</feature>
<dbReference type="AlphaFoldDB" id="A0A4D6NQ40"/>
<dbReference type="EMBL" id="CP039355">
    <property type="protein sequence ID" value="QCE14365.1"/>
    <property type="molecule type" value="Genomic_DNA"/>
</dbReference>
<feature type="compositionally biased region" description="Basic and acidic residues" evidence="1">
    <location>
        <begin position="10"/>
        <end position="30"/>
    </location>
</feature>